<evidence type="ECO:0000313" key="3">
    <source>
        <dbReference type="Proteomes" id="UP000199169"/>
    </source>
</evidence>
<dbReference type="AlphaFoldDB" id="A0A1A8XU75"/>
<name>A0A1A8XU75_9PROT</name>
<evidence type="ECO:0000313" key="2">
    <source>
        <dbReference type="EMBL" id="SBT08102.1"/>
    </source>
</evidence>
<dbReference type="EMBL" id="FLQX01000130">
    <property type="protein sequence ID" value="SBT08102.1"/>
    <property type="molecule type" value="Genomic_DNA"/>
</dbReference>
<feature type="region of interest" description="Disordered" evidence="1">
    <location>
        <begin position="12"/>
        <end position="41"/>
    </location>
</feature>
<organism evidence="2 3">
    <name type="scientific">Candidatus Accumulibacter aalborgensis</name>
    <dbReference type="NCBI Taxonomy" id="1860102"/>
    <lineage>
        <taxon>Bacteria</taxon>
        <taxon>Pseudomonadati</taxon>
        <taxon>Pseudomonadota</taxon>
        <taxon>Betaproteobacteria</taxon>
        <taxon>Candidatus Accumulibacter</taxon>
    </lineage>
</organism>
<proteinExistence type="predicted"/>
<evidence type="ECO:0000256" key="1">
    <source>
        <dbReference type="SAM" id="MobiDB-lite"/>
    </source>
</evidence>
<keyword evidence="3" id="KW-1185">Reference proteome</keyword>
<dbReference type="STRING" id="1860102.ACCAA_520030"/>
<sequence>MIDWAAIMPADAGRQAEEVPDVAQVEEREKADKADESEKIAGAAAGPQNLCAQINTEVEAIYPAHPAAVLLVMAWTRLKQASTDERAAYLLALEGMAPADQVKQWHDVCVREGIDPWHVLYLPAPTWGDDCTTCRHLKTRHEALCGERRRYHWACQHGYLILEHGRGTERMHIAPPECQSFERWYPSQQR</sequence>
<dbReference type="Proteomes" id="UP000199169">
    <property type="component" value="Unassembled WGS sequence"/>
</dbReference>
<reference evidence="2 3" key="1">
    <citation type="submission" date="2016-06" db="EMBL/GenBank/DDBJ databases">
        <authorList>
            <person name="Kjaerup R.B."/>
            <person name="Dalgaard T.S."/>
            <person name="Juul-Madsen H.R."/>
        </authorList>
    </citation>
    <scope>NUCLEOTIDE SEQUENCE [LARGE SCALE GENOMIC DNA]</scope>
    <source>
        <strain evidence="2">3</strain>
    </source>
</reference>
<gene>
    <name evidence="2" type="ORF">ACCAA_520030</name>
</gene>
<dbReference type="RefSeq" id="WP_186408067.1">
    <property type="nucleotide sequence ID" value="NZ_FLQX01000130.1"/>
</dbReference>
<feature type="compositionally biased region" description="Basic and acidic residues" evidence="1">
    <location>
        <begin position="25"/>
        <end position="39"/>
    </location>
</feature>
<accession>A0A1A8XU75</accession>
<protein>
    <submittedName>
        <fullName evidence="2">Uncharacterized protein</fullName>
    </submittedName>
</protein>